<sequence length="112" mass="12368">MVKRRPCIVVSPKLPDRDKLCTIVPLSTTAPAKPRAYNCELVLDPPLPAPYDAPSMWVKADMLQTVAFHRLALLTRGKDGSGQRVYDTRVLPADKLAEIRACIAHALGFDGW</sequence>
<keyword evidence="2" id="KW-1185">Reference proteome</keyword>
<dbReference type="AlphaFoldDB" id="A0A917E254"/>
<dbReference type="Pfam" id="PF02452">
    <property type="entry name" value="PemK_toxin"/>
    <property type="match status" value="1"/>
</dbReference>
<organism evidence="1 2">
    <name type="scientific">Aureimonas endophytica</name>
    <dbReference type="NCBI Taxonomy" id="2027858"/>
    <lineage>
        <taxon>Bacteria</taxon>
        <taxon>Pseudomonadati</taxon>
        <taxon>Pseudomonadota</taxon>
        <taxon>Alphaproteobacteria</taxon>
        <taxon>Hyphomicrobiales</taxon>
        <taxon>Aurantimonadaceae</taxon>
        <taxon>Aureimonas</taxon>
    </lineage>
</organism>
<evidence type="ECO:0008006" key="3">
    <source>
        <dbReference type="Google" id="ProtNLM"/>
    </source>
</evidence>
<dbReference type="EMBL" id="BMIQ01000002">
    <property type="protein sequence ID" value="GGD97381.1"/>
    <property type="molecule type" value="Genomic_DNA"/>
</dbReference>
<evidence type="ECO:0000313" key="1">
    <source>
        <dbReference type="EMBL" id="GGD97381.1"/>
    </source>
</evidence>
<evidence type="ECO:0000313" key="2">
    <source>
        <dbReference type="Proteomes" id="UP000644699"/>
    </source>
</evidence>
<comment type="caution">
    <text evidence="1">The sequence shown here is derived from an EMBL/GenBank/DDBJ whole genome shotgun (WGS) entry which is preliminary data.</text>
</comment>
<dbReference type="RefSeq" id="WP_210318308.1">
    <property type="nucleotide sequence ID" value="NZ_BMIQ01000002.1"/>
</dbReference>
<name>A0A917E254_9HYPH</name>
<reference evidence="1" key="1">
    <citation type="journal article" date="2014" name="Int. J. Syst. Evol. Microbiol.">
        <title>Complete genome sequence of Corynebacterium casei LMG S-19264T (=DSM 44701T), isolated from a smear-ripened cheese.</title>
        <authorList>
            <consortium name="US DOE Joint Genome Institute (JGI-PGF)"/>
            <person name="Walter F."/>
            <person name="Albersmeier A."/>
            <person name="Kalinowski J."/>
            <person name="Ruckert C."/>
        </authorList>
    </citation>
    <scope>NUCLEOTIDE SEQUENCE</scope>
    <source>
        <strain evidence="1">CGMCC 1.15367</strain>
    </source>
</reference>
<dbReference type="GO" id="GO:0003677">
    <property type="term" value="F:DNA binding"/>
    <property type="evidence" value="ECO:0007669"/>
    <property type="project" value="InterPro"/>
</dbReference>
<dbReference type="InterPro" id="IPR003477">
    <property type="entry name" value="PemK-like"/>
</dbReference>
<accession>A0A917E254</accession>
<dbReference type="SUPFAM" id="SSF50118">
    <property type="entry name" value="Cell growth inhibitor/plasmid maintenance toxic component"/>
    <property type="match status" value="1"/>
</dbReference>
<proteinExistence type="predicted"/>
<gene>
    <name evidence="1" type="ORF">GCM10011390_15230</name>
</gene>
<protein>
    <recommendedName>
        <fullName evidence="3">PemK-like, MazF-like toxin of type II toxin-antitoxin system</fullName>
    </recommendedName>
</protein>
<dbReference type="Proteomes" id="UP000644699">
    <property type="component" value="Unassembled WGS sequence"/>
</dbReference>
<dbReference type="Gene3D" id="2.30.30.110">
    <property type="match status" value="1"/>
</dbReference>
<dbReference type="InterPro" id="IPR011067">
    <property type="entry name" value="Plasmid_toxin/cell-grow_inhib"/>
</dbReference>
<reference evidence="1" key="2">
    <citation type="submission" date="2020-09" db="EMBL/GenBank/DDBJ databases">
        <authorList>
            <person name="Sun Q."/>
            <person name="Zhou Y."/>
        </authorList>
    </citation>
    <scope>NUCLEOTIDE SEQUENCE</scope>
    <source>
        <strain evidence="1">CGMCC 1.15367</strain>
    </source>
</reference>